<dbReference type="Pfam" id="PF13815">
    <property type="entry name" value="Dzip-like_N"/>
    <property type="match status" value="1"/>
</dbReference>
<dbReference type="GeneTree" id="ENSGT00940000156862"/>
<dbReference type="Ensembl" id="ENSTNIT00000000858.1">
    <property type="protein sequence ID" value="ENSTNIP00000003033.1"/>
    <property type="gene ID" value="ENSTNIG00000007055.1"/>
</dbReference>
<reference evidence="10" key="1">
    <citation type="journal article" date="2004" name="Nature">
        <title>Genome duplication in the teleost fish Tetraodon nigroviridis reveals the early vertebrate proto-karyotype.</title>
        <authorList>
            <person name="Jaillon O."/>
            <person name="Aury J.-M."/>
            <person name="Brunet F."/>
            <person name="Petit J.-L."/>
            <person name="Stange-Thomann N."/>
            <person name="Mauceli E."/>
            <person name="Bouneau L."/>
            <person name="Fischer C."/>
            <person name="Ozouf-Costaz C."/>
            <person name="Bernot A."/>
            <person name="Nicaud S."/>
            <person name="Jaffe D."/>
            <person name="Fisher S."/>
            <person name="Lutfalla G."/>
            <person name="Dossat C."/>
            <person name="Segurens B."/>
            <person name="Dasilva C."/>
            <person name="Salanoubat M."/>
            <person name="Levy M."/>
            <person name="Boudet N."/>
            <person name="Castellano S."/>
            <person name="Anthouard V."/>
            <person name="Jubin C."/>
            <person name="Castelli V."/>
            <person name="Katinka M."/>
            <person name="Vacherie B."/>
            <person name="Biemont C."/>
            <person name="Skalli Z."/>
            <person name="Cattolico L."/>
            <person name="Poulain J."/>
            <person name="De Berardinis V."/>
            <person name="Cruaud C."/>
            <person name="Duprat S."/>
            <person name="Brottier P."/>
            <person name="Coutanceau J.-P."/>
            <person name="Gouzy J."/>
            <person name="Parra G."/>
            <person name="Lardier G."/>
            <person name="Chapple C."/>
            <person name="McKernan K.J."/>
            <person name="McEwan P."/>
            <person name="Bosak S."/>
            <person name="Kellis M."/>
            <person name="Volff J.-N."/>
            <person name="Guigo R."/>
            <person name="Zody M.C."/>
            <person name="Mesirov J."/>
            <person name="Lindblad-Toh K."/>
            <person name="Birren B."/>
            <person name="Nusbaum C."/>
            <person name="Kahn D."/>
            <person name="Robinson-Rechavi M."/>
            <person name="Laudet V."/>
            <person name="Schachter V."/>
            <person name="Quetier F."/>
            <person name="Saurin W."/>
            <person name="Scarpelli C."/>
            <person name="Wincker P."/>
            <person name="Lander E.S."/>
            <person name="Weissenbach J."/>
            <person name="Roest Crollius H."/>
        </authorList>
    </citation>
    <scope>NUCLEOTIDE SEQUENCE [LARGE SCALE GENOMIC DNA]</scope>
</reference>
<evidence type="ECO:0000313" key="9">
    <source>
        <dbReference type="Ensembl" id="ENSTNIP00000003033.1"/>
    </source>
</evidence>
<reference evidence="9" key="3">
    <citation type="submission" date="2025-09" db="UniProtKB">
        <authorList>
            <consortium name="Ensembl"/>
        </authorList>
    </citation>
    <scope>IDENTIFICATION</scope>
</reference>
<accession>H3C464</accession>
<proteinExistence type="inferred from homology"/>
<dbReference type="InterPro" id="IPR032714">
    <property type="entry name" value="DZIP1_N"/>
</dbReference>
<name>H3C464_TETNG</name>
<dbReference type="InterPro" id="IPR051241">
    <property type="entry name" value="DZIP_RILPL"/>
</dbReference>
<protein>
    <recommendedName>
        <fullName evidence="8">C2H2-type domain-containing protein</fullName>
    </recommendedName>
</protein>
<evidence type="ECO:0000313" key="10">
    <source>
        <dbReference type="Proteomes" id="UP000007303"/>
    </source>
</evidence>
<keyword evidence="4 7" id="KW-0175">Coiled coil</keyword>
<dbReference type="OMA" id="TEKVICT"/>
<evidence type="ECO:0000256" key="7">
    <source>
        <dbReference type="SAM" id="Coils"/>
    </source>
</evidence>
<dbReference type="PANTHER" id="PTHR21502:SF5">
    <property type="entry name" value="CILIUM ASSEMBLY PROTEIN DZIP1"/>
    <property type="match status" value="1"/>
</dbReference>
<feature type="domain" description="C2H2-type" evidence="8">
    <location>
        <begin position="163"/>
        <end position="184"/>
    </location>
</feature>
<feature type="coiled-coil region" evidence="7">
    <location>
        <begin position="210"/>
        <end position="244"/>
    </location>
</feature>
<dbReference type="GO" id="GO:0005737">
    <property type="term" value="C:cytoplasm"/>
    <property type="evidence" value="ECO:0007669"/>
    <property type="project" value="TreeGrafter"/>
</dbReference>
<evidence type="ECO:0000256" key="2">
    <source>
        <dbReference type="ARBA" id="ARBA00004120"/>
    </source>
</evidence>
<dbReference type="GO" id="GO:0060271">
    <property type="term" value="P:cilium assembly"/>
    <property type="evidence" value="ECO:0007669"/>
    <property type="project" value="TreeGrafter"/>
</dbReference>
<keyword evidence="6" id="KW-0966">Cell projection</keyword>
<keyword evidence="5" id="KW-0206">Cytoskeleton</keyword>
<keyword evidence="5" id="KW-0963">Cytoplasm</keyword>
<dbReference type="GO" id="GO:0036064">
    <property type="term" value="C:ciliary basal body"/>
    <property type="evidence" value="ECO:0007669"/>
    <property type="project" value="TreeGrafter"/>
</dbReference>
<dbReference type="InterPro" id="IPR013087">
    <property type="entry name" value="Znf_C2H2_type"/>
</dbReference>
<evidence type="ECO:0000256" key="4">
    <source>
        <dbReference type="ARBA" id="ARBA00023054"/>
    </source>
</evidence>
<dbReference type="GO" id="GO:0005814">
    <property type="term" value="C:centriole"/>
    <property type="evidence" value="ECO:0007669"/>
    <property type="project" value="UniProtKB-SubCell"/>
</dbReference>
<dbReference type="AlphaFoldDB" id="H3C464"/>
<feature type="coiled-coil region" evidence="7">
    <location>
        <begin position="104"/>
        <end position="138"/>
    </location>
</feature>
<dbReference type="PANTHER" id="PTHR21502">
    <property type="entry name" value="ZINC FINGER PROTEIN DZIP1"/>
    <property type="match status" value="1"/>
</dbReference>
<dbReference type="GO" id="GO:0008270">
    <property type="term" value="F:zinc ion binding"/>
    <property type="evidence" value="ECO:0007669"/>
    <property type="project" value="UniProtKB-KW"/>
</dbReference>
<evidence type="ECO:0000256" key="6">
    <source>
        <dbReference type="ARBA" id="ARBA00023273"/>
    </source>
</evidence>
<evidence type="ECO:0000256" key="1">
    <source>
        <dbReference type="ARBA" id="ARBA00004114"/>
    </source>
</evidence>
<evidence type="ECO:0000256" key="5">
    <source>
        <dbReference type="ARBA" id="ARBA00023212"/>
    </source>
</evidence>
<keyword evidence="10" id="KW-1185">Reference proteome</keyword>
<evidence type="ECO:0000256" key="3">
    <source>
        <dbReference type="ARBA" id="ARBA00009131"/>
    </source>
</evidence>
<reference evidence="9" key="2">
    <citation type="submission" date="2025-08" db="UniProtKB">
        <authorList>
            <consortium name="Ensembl"/>
        </authorList>
    </citation>
    <scope>IDENTIFICATION</scope>
</reference>
<comment type="subcellular location">
    <subcellularLocation>
        <location evidence="2">Cytoplasm</location>
        <location evidence="2">Cytoskeleton</location>
        <location evidence="2">Cilium basal body</location>
    </subcellularLocation>
    <subcellularLocation>
        <location evidence="1">Cytoplasm</location>
        <location evidence="1">Cytoskeleton</location>
        <location evidence="1">Microtubule organizing center</location>
        <location evidence="1">Centrosome</location>
        <location evidence="1">Centriole</location>
    </subcellularLocation>
</comment>
<dbReference type="PROSITE" id="PS00028">
    <property type="entry name" value="ZINC_FINGER_C2H2_1"/>
    <property type="match status" value="1"/>
</dbReference>
<dbReference type="HOGENOM" id="CLU_062965_0_0_1"/>
<evidence type="ECO:0000259" key="8">
    <source>
        <dbReference type="PROSITE" id="PS00028"/>
    </source>
</evidence>
<comment type="similarity">
    <text evidence="3">Belongs to the DZIP C2H2-type zinc-finger protein family.</text>
</comment>
<dbReference type="Proteomes" id="UP000007303">
    <property type="component" value="Unassembled WGS sequence"/>
</dbReference>
<sequence>SVAFSQGMDSMAGAQSELCFSFSSDKIKVDWRRINAVNIDLLVRQVDIDALQEHIRDVTYCSLETVRCTWCLTPVDPTLVKLFRLAQLSLEWLHHCQEKLISSLRGMEDKVKSSDTKCKKLQAKSKGQEQKMKKMVSELKARRNIIQKQQSMFAKYMSSSVQCQHCDKKYMNGFFLQEHMLRRHPSQCQNYDQEQNQRLQQEKLQLVTEKGKLQQGILEVREEAVNLQQENLTLKSKNSKLKAERKV</sequence>
<organism evidence="9 10">
    <name type="scientific">Tetraodon nigroviridis</name>
    <name type="common">Spotted green pufferfish</name>
    <name type="synonym">Chelonodon nigroviridis</name>
    <dbReference type="NCBI Taxonomy" id="99883"/>
    <lineage>
        <taxon>Eukaryota</taxon>
        <taxon>Metazoa</taxon>
        <taxon>Chordata</taxon>
        <taxon>Craniata</taxon>
        <taxon>Vertebrata</taxon>
        <taxon>Euteleostomi</taxon>
        <taxon>Actinopterygii</taxon>
        <taxon>Neopterygii</taxon>
        <taxon>Teleostei</taxon>
        <taxon>Neoteleostei</taxon>
        <taxon>Acanthomorphata</taxon>
        <taxon>Eupercaria</taxon>
        <taxon>Tetraodontiformes</taxon>
        <taxon>Tetradontoidea</taxon>
        <taxon>Tetraodontidae</taxon>
        <taxon>Tetraodon</taxon>
    </lineage>
</organism>